<evidence type="ECO:0000256" key="1">
    <source>
        <dbReference type="ARBA" id="ARBA00004370"/>
    </source>
</evidence>
<evidence type="ECO:0000256" key="4">
    <source>
        <dbReference type="ARBA" id="ARBA00022989"/>
    </source>
</evidence>
<sequence length="473" mass="52460">MDRCAARLHVLHCIMHSVCLCDVEALNEPPSAEVEIEMGKIIAEEICGEESSKNKTVFTLTDDKIVAIKNEKRGSLALRNFFYAIFLPEGFPASVSSDYGTFQIFNTVADFCSGVMGTIATQSIMQGLGVGATATTALAATMTLILKDGIGMIGRIIFAWAKGTNLDYELKRWKIRADILNNLAIFLEVISPLAGTNFLYVVCFSALLRAVIGVTVAGIKPAILQHQAQRNNIGDVAAHNSSQETLAAIAALIVSLCVMPFLTLSPWLSWSVFVCLVVLHLVANYCGLRSLFFQTFNPVRFHIAVRGFLQSGKTHVPSMRDVNMREPILATFPRKWQISVGDPVPKHVLSTENLSAICLLYEDEPYALFLDKHSHRLHVMLASRADQEDILKGVFEAEYILSFLKEGSEDIKATADIMQQCHEVVHEMFGSFKKIAELQGWTFRHASMGIREYRVNWRTTSVMNGNTAHVKDP</sequence>
<evidence type="ECO:0008006" key="12">
    <source>
        <dbReference type="Google" id="ProtNLM"/>
    </source>
</evidence>
<dbReference type="InterPro" id="IPR055412">
    <property type="entry name" value="UVB_sens_C"/>
</dbReference>
<dbReference type="AlphaFoldDB" id="A0A1D1VNH9"/>
<feature type="transmembrane region" description="Helical" evidence="6">
    <location>
        <begin position="268"/>
        <end position="288"/>
    </location>
</feature>
<feature type="domain" description="Root UVB sensitive protein C-terminal" evidence="9">
    <location>
        <begin position="316"/>
        <end position="457"/>
    </location>
</feature>
<gene>
    <name evidence="10" type="primary">RvY_13609</name>
    <name evidence="10" type="synonym">RvY_13609.1</name>
    <name evidence="10" type="ORF">RvY_13609-1</name>
</gene>
<keyword evidence="5 6" id="KW-0472">Membrane</keyword>
<feature type="transmembrane region" description="Helical" evidence="6">
    <location>
        <begin position="179"/>
        <end position="200"/>
    </location>
</feature>
<dbReference type="PANTHER" id="PTHR12770:SF31">
    <property type="entry name" value="RUS FAMILY MEMBER 1"/>
    <property type="match status" value="1"/>
</dbReference>
<comment type="caution">
    <text evidence="10">The sequence shown here is derived from an EMBL/GenBank/DDBJ whole genome shotgun (WGS) entry which is preliminary data.</text>
</comment>
<dbReference type="EMBL" id="BDGG01000009">
    <property type="protein sequence ID" value="GAV03135.1"/>
    <property type="molecule type" value="Genomic_DNA"/>
</dbReference>
<accession>A0A1D1VNH9</accession>
<dbReference type="InterPro" id="IPR006968">
    <property type="entry name" value="RUS_fam"/>
</dbReference>
<keyword evidence="3 6" id="KW-0812">Transmembrane</keyword>
<feature type="chain" id="PRO_5008898659" description="DUF647 domain-containing protein" evidence="7">
    <location>
        <begin position="26"/>
        <end position="473"/>
    </location>
</feature>
<evidence type="ECO:0000259" key="8">
    <source>
        <dbReference type="Pfam" id="PF04884"/>
    </source>
</evidence>
<evidence type="ECO:0000259" key="9">
    <source>
        <dbReference type="Pfam" id="PF24160"/>
    </source>
</evidence>
<comment type="similarity">
    <text evidence="2">Belongs to the RUS1 family.</text>
</comment>
<dbReference type="InterPro" id="IPR054549">
    <property type="entry name" value="UVB_sens_RUS_dom"/>
</dbReference>
<dbReference type="Pfam" id="PF24160">
    <property type="entry name" value="UVB_sens_C"/>
    <property type="match status" value="1"/>
</dbReference>
<reference evidence="10 11" key="1">
    <citation type="journal article" date="2016" name="Nat. Commun.">
        <title>Extremotolerant tardigrade genome and improved radiotolerance of human cultured cells by tardigrade-unique protein.</title>
        <authorList>
            <person name="Hashimoto T."/>
            <person name="Horikawa D.D."/>
            <person name="Saito Y."/>
            <person name="Kuwahara H."/>
            <person name="Kozuka-Hata H."/>
            <person name="Shin-I T."/>
            <person name="Minakuchi Y."/>
            <person name="Ohishi K."/>
            <person name="Motoyama A."/>
            <person name="Aizu T."/>
            <person name="Enomoto A."/>
            <person name="Kondo K."/>
            <person name="Tanaka S."/>
            <person name="Hara Y."/>
            <person name="Koshikawa S."/>
            <person name="Sagara H."/>
            <person name="Miura T."/>
            <person name="Yokobori S."/>
            <person name="Miyagawa K."/>
            <person name="Suzuki Y."/>
            <person name="Kubo T."/>
            <person name="Oyama M."/>
            <person name="Kohara Y."/>
            <person name="Fujiyama A."/>
            <person name="Arakawa K."/>
            <person name="Katayama T."/>
            <person name="Toyoda A."/>
            <person name="Kunieda T."/>
        </authorList>
    </citation>
    <scope>NUCLEOTIDE SEQUENCE [LARGE SCALE GENOMIC DNA]</scope>
    <source>
        <strain evidence="10 11">YOKOZUNA-1</strain>
    </source>
</reference>
<protein>
    <recommendedName>
        <fullName evidence="12">DUF647 domain-containing protein</fullName>
    </recommendedName>
</protein>
<feature type="transmembrane region" description="Helical" evidence="6">
    <location>
        <begin position="206"/>
        <end position="224"/>
    </location>
</feature>
<comment type="subcellular location">
    <subcellularLocation>
        <location evidence="1">Membrane</location>
    </subcellularLocation>
</comment>
<organism evidence="10 11">
    <name type="scientific">Ramazzottius varieornatus</name>
    <name type="common">Water bear</name>
    <name type="synonym">Tardigrade</name>
    <dbReference type="NCBI Taxonomy" id="947166"/>
    <lineage>
        <taxon>Eukaryota</taxon>
        <taxon>Metazoa</taxon>
        <taxon>Ecdysozoa</taxon>
        <taxon>Tardigrada</taxon>
        <taxon>Eutardigrada</taxon>
        <taxon>Parachela</taxon>
        <taxon>Hypsibioidea</taxon>
        <taxon>Ramazzottiidae</taxon>
        <taxon>Ramazzottius</taxon>
    </lineage>
</organism>
<evidence type="ECO:0000256" key="5">
    <source>
        <dbReference type="ARBA" id="ARBA00023136"/>
    </source>
</evidence>
<dbReference type="GO" id="GO:0016020">
    <property type="term" value="C:membrane"/>
    <property type="evidence" value="ECO:0007669"/>
    <property type="project" value="UniProtKB-SubCell"/>
</dbReference>
<evidence type="ECO:0000313" key="11">
    <source>
        <dbReference type="Proteomes" id="UP000186922"/>
    </source>
</evidence>
<keyword evidence="7" id="KW-0732">Signal</keyword>
<name>A0A1D1VNH9_RAMVA</name>
<evidence type="ECO:0000256" key="2">
    <source>
        <dbReference type="ARBA" id="ARBA00007558"/>
    </source>
</evidence>
<proteinExistence type="inferred from homology"/>
<evidence type="ECO:0000256" key="3">
    <source>
        <dbReference type="ARBA" id="ARBA00022692"/>
    </source>
</evidence>
<dbReference type="Pfam" id="PF04884">
    <property type="entry name" value="UVB_sens_prot"/>
    <property type="match status" value="1"/>
</dbReference>
<dbReference type="OrthoDB" id="364779at2759"/>
<evidence type="ECO:0000256" key="6">
    <source>
        <dbReference type="SAM" id="Phobius"/>
    </source>
</evidence>
<feature type="domain" description="Protein root UVB sensitive/RUS" evidence="8">
    <location>
        <begin position="77"/>
        <end position="311"/>
    </location>
</feature>
<dbReference type="PANTHER" id="PTHR12770">
    <property type="entry name" value="RUS1 FAMILY PROTEIN C16ORF58"/>
    <property type="match status" value="1"/>
</dbReference>
<evidence type="ECO:0000313" key="10">
    <source>
        <dbReference type="EMBL" id="GAV03135.1"/>
    </source>
</evidence>
<dbReference type="Proteomes" id="UP000186922">
    <property type="component" value="Unassembled WGS sequence"/>
</dbReference>
<feature type="transmembrane region" description="Helical" evidence="6">
    <location>
        <begin position="245"/>
        <end position="262"/>
    </location>
</feature>
<keyword evidence="4 6" id="KW-1133">Transmembrane helix</keyword>
<keyword evidence="11" id="KW-1185">Reference proteome</keyword>
<feature type="signal peptide" evidence="7">
    <location>
        <begin position="1"/>
        <end position="25"/>
    </location>
</feature>
<evidence type="ECO:0000256" key="7">
    <source>
        <dbReference type="SAM" id="SignalP"/>
    </source>
</evidence>